<accession>A0AAD4LLM4</accession>
<dbReference type="AlphaFoldDB" id="A0AAD4LLM4"/>
<evidence type="ECO:0000313" key="2">
    <source>
        <dbReference type="EMBL" id="KAH8991932.1"/>
    </source>
</evidence>
<feature type="compositionally biased region" description="Basic and acidic residues" evidence="1">
    <location>
        <begin position="293"/>
        <end position="314"/>
    </location>
</feature>
<sequence length="457" mass="48994">MLPIPMFLLLVFGVAVLAPAPAILIHFMKTVSLSAPPSHISTMPTLPSTSLPPAVETLYLPIPDPQPTLDVVSVCLSQSFVDMAPNITALPLRVHEASDFTTRATILPVVVLAMVNCLVYRLLVDDTNGTRSEEELEQPAPTHLAHILSEESPSYYTIYEIPSPRPVIDTINTGFLERDGLSDAVTVPPRLELGSGPQSSALFEQSSQFPGVLSYGVLSGDSEQATVHDSTPATLSVSGCTSCDDWTREPTAQSMDFKGSSSVPIASVTTIKYSGLVTLHCGPLDIEAAKTSVDHAKFPPSQEPERQSEPRDIDNPTPPPAVEGACDVNDVPEAFLSRDPEGDDDGETFDYKGVDWEPRAPAAEICATASLHSSLEPYFEHGRISSKAETSSSLSTSTLKEAALQSSTAYASDDILVGVKCRNEAKIAYDTRRMIKCTSAGDLRGMVDLVQATRGTY</sequence>
<reference evidence="2" key="1">
    <citation type="submission" date="2022-01" db="EMBL/GenBank/DDBJ databases">
        <title>Comparative genomics reveals a dynamic genome evolution in the ectomycorrhizal milk-cap (Lactarius) mushrooms.</title>
        <authorList>
            <consortium name="DOE Joint Genome Institute"/>
            <person name="Lebreton A."/>
            <person name="Tang N."/>
            <person name="Kuo A."/>
            <person name="LaButti K."/>
            <person name="Drula E."/>
            <person name="Barry K."/>
            <person name="Clum A."/>
            <person name="Lipzen A."/>
            <person name="Mousain D."/>
            <person name="Ng V."/>
            <person name="Wang R."/>
            <person name="Wang X."/>
            <person name="Dai Y."/>
            <person name="Henrissat B."/>
            <person name="Grigoriev I.V."/>
            <person name="Guerin-Laguette A."/>
            <person name="Yu F."/>
            <person name="Martin F.M."/>
        </authorList>
    </citation>
    <scope>NUCLEOTIDE SEQUENCE</scope>
    <source>
        <strain evidence="2">QP</strain>
    </source>
</reference>
<evidence type="ECO:0000313" key="3">
    <source>
        <dbReference type="Proteomes" id="UP001201163"/>
    </source>
</evidence>
<organism evidence="2 3">
    <name type="scientific">Lactarius akahatsu</name>
    <dbReference type="NCBI Taxonomy" id="416441"/>
    <lineage>
        <taxon>Eukaryota</taxon>
        <taxon>Fungi</taxon>
        <taxon>Dikarya</taxon>
        <taxon>Basidiomycota</taxon>
        <taxon>Agaricomycotina</taxon>
        <taxon>Agaricomycetes</taxon>
        <taxon>Russulales</taxon>
        <taxon>Russulaceae</taxon>
        <taxon>Lactarius</taxon>
    </lineage>
</organism>
<keyword evidence="3" id="KW-1185">Reference proteome</keyword>
<protein>
    <submittedName>
        <fullName evidence="2">Uncharacterized protein</fullName>
    </submittedName>
</protein>
<feature type="region of interest" description="Disordered" evidence="1">
    <location>
        <begin position="334"/>
        <end position="353"/>
    </location>
</feature>
<dbReference type="EMBL" id="JAKELL010000024">
    <property type="protein sequence ID" value="KAH8991932.1"/>
    <property type="molecule type" value="Genomic_DNA"/>
</dbReference>
<gene>
    <name evidence="2" type="ORF">EDB92DRAFT_610359</name>
</gene>
<dbReference type="Proteomes" id="UP001201163">
    <property type="component" value="Unassembled WGS sequence"/>
</dbReference>
<name>A0AAD4LLM4_9AGAM</name>
<evidence type="ECO:0000256" key="1">
    <source>
        <dbReference type="SAM" id="MobiDB-lite"/>
    </source>
</evidence>
<proteinExistence type="predicted"/>
<comment type="caution">
    <text evidence="2">The sequence shown here is derived from an EMBL/GenBank/DDBJ whole genome shotgun (WGS) entry which is preliminary data.</text>
</comment>
<feature type="region of interest" description="Disordered" evidence="1">
    <location>
        <begin position="293"/>
        <end position="326"/>
    </location>
</feature>